<dbReference type="InterPro" id="IPR012934">
    <property type="entry name" value="Znf_AD"/>
</dbReference>
<proteinExistence type="predicted"/>
<accession>A0A1I8Q5W6</accession>
<feature type="binding site" evidence="1">
    <location>
        <position position="18"/>
    </location>
    <ligand>
        <name>Zn(2+)</name>
        <dbReference type="ChEBI" id="CHEBI:29105"/>
    </ligand>
</feature>
<evidence type="ECO:0000259" key="2">
    <source>
        <dbReference type="PROSITE" id="PS51915"/>
    </source>
</evidence>
<dbReference type="GO" id="GO:0008270">
    <property type="term" value="F:zinc ion binding"/>
    <property type="evidence" value="ECO:0007669"/>
    <property type="project" value="UniProtKB-UniRule"/>
</dbReference>
<dbReference type="OrthoDB" id="8012890at2759"/>
<dbReference type="Proteomes" id="UP000095300">
    <property type="component" value="Unassembled WGS sequence"/>
</dbReference>
<sequence length="369" mass="42409">MDISKQSPAFIRNLCRTCMSASANIDVARNTTIFKQYLHEKPTAGKVTPLTLHQLLQSIRPDIYTHKEDKLPQVMCLRCIDQLQAVHEYIKMCQNSEREFRKLLLEPDERTPPRVEETITDSSPTVANEEYQTITVKDENMDVYESYEINIGNNQDQETTQSTSNTDMLPHTSSADMMGFHSSYGRSDESQDDDEWTPLAKRMHLFTSEIAAIKSELNVIKPKQEEISKLMAENILLLRRNLGVFELTKTVFPIQSVDQLEKIESDLKTDKQLDIIGTIKDILCGSLKNLGKILDKRIIMTYNYDGMKGKKSLKSYESLMNAVFEATKDEGVTYDDFVKDFRNTIRRIKNTYHKGKARSKNPEKKSNDL</sequence>
<dbReference type="InterPro" id="IPR032071">
    <property type="entry name" value="DUF4806"/>
</dbReference>
<keyword evidence="1" id="KW-0863">Zinc-finger</keyword>
<dbReference type="Pfam" id="PF16064">
    <property type="entry name" value="DUF4806"/>
    <property type="match status" value="1"/>
</dbReference>
<dbReference type="GO" id="GO:0005634">
    <property type="term" value="C:nucleus"/>
    <property type="evidence" value="ECO:0007669"/>
    <property type="project" value="InterPro"/>
</dbReference>
<dbReference type="Gene3D" id="3.40.1800.20">
    <property type="match status" value="1"/>
</dbReference>
<protein>
    <recommendedName>
        <fullName evidence="2">ZAD domain-containing protein</fullName>
    </recommendedName>
</protein>
<evidence type="ECO:0000256" key="1">
    <source>
        <dbReference type="PROSITE-ProRule" id="PRU01263"/>
    </source>
</evidence>
<feature type="binding site" evidence="1">
    <location>
        <position position="15"/>
    </location>
    <ligand>
        <name>Zn(2+)</name>
        <dbReference type="ChEBI" id="CHEBI:29105"/>
    </ligand>
</feature>
<evidence type="ECO:0000313" key="3">
    <source>
        <dbReference type="EnsemblMetazoa" id="SCAU014191-PB"/>
    </source>
</evidence>
<dbReference type="AlphaFoldDB" id="A0A1I8Q5W6"/>
<dbReference type="SUPFAM" id="SSF57716">
    <property type="entry name" value="Glucocorticoid receptor-like (DNA-binding domain)"/>
    <property type="match status" value="1"/>
</dbReference>
<dbReference type="PROSITE" id="PS51915">
    <property type="entry name" value="ZAD"/>
    <property type="match status" value="1"/>
</dbReference>
<feature type="domain" description="ZAD" evidence="2">
    <location>
        <begin position="13"/>
        <end position="103"/>
    </location>
</feature>
<feature type="binding site" evidence="1">
    <location>
        <position position="76"/>
    </location>
    <ligand>
        <name>Zn(2+)</name>
        <dbReference type="ChEBI" id="CHEBI:29105"/>
    </ligand>
</feature>
<organism evidence="3 4">
    <name type="scientific">Stomoxys calcitrans</name>
    <name type="common">Stable fly</name>
    <name type="synonym">Conops calcitrans</name>
    <dbReference type="NCBI Taxonomy" id="35570"/>
    <lineage>
        <taxon>Eukaryota</taxon>
        <taxon>Metazoa</taxon>
        <taxon>Ecdysozoa</taxon>
        <taxon>Arthropoda</taxon>
        <taxon>Hexapoda</taxon>
        <taxon>Insecta</taxon>
        <taxon>Pterygota</taxon>
        <taxon>Neoptera</taxon>
        <taxon>Endopterygota</taxon>
        <taxon>Diptera</taxon>
        <taxon>Brachycera</taxon>
        <taxon>Muscomorpha</taxon>
        <taxon>Muscoidea</taxon>
        <taxon>Muscidae</taxon>
        <taxon>Stomoxys</taxon>
    </lineage>
</organism>
<keyword evidence="4" id="KW-1185">Reference proteome</keyword>
<keyword evidence="1" id="KW-0479">Metal-binding</keyword>
<reference evidence="4" key="1">
    <citation type="submission" date="2015-05" db="EMBL/GenBank/DDBJ databases">
        <authorList>
            <person name="Wilson R.K."/>
            <person name="Warren W.C."/>
            <person name="Olafson P."/>
        </authorList>
    </citation>
    <scope>NUCLEOTIDE SEQUENCE [LARGE SCALE GENOMIC DNA]</scope>
    <source>
        <strain evidence="4">USDA</strain>
    </source>
</reference>
<gene>
    <name evidence="3" type="primary">106087698</name>
</gene>
<name>A0A1I8Q5W6_STOCA</name>
<evidence type="ECO:0000313" key="4">
    <source>
        <dbReference type="Proteomes" id="UP000095300"/>
    </source>
</evidence>
<dbReference type="SMART" id="SM00868">
    <property type="entry name" value="zf-AD"/>
    <property type="match status" value="1"/>
</dbReference>
<reference evidence="3" key="2">
    <citation type="submission" date="2020-05" db="UniProtKB">
        <authorList>
            <consortium name="EnsemblMetazoa"/>
        </authorList>
    </citation>
    <scope>IDENTIFICATION</scope>
    <source>
        <strain evidence="3">USDA</strain>
    </source>
</reference>
<dbReference type="EnsemblMetazoa" id="SCAU014191-RB">
    <property type="protein sequence ID" value="SCAU014191-PB"/>
    <property type="gene ID" value="SCAU014191"/>
</dbReference>
<dbReference type="VEuPathDB" id="VectorBase:SCAU014191"/>
<dbReference type="EnsemblMetazoa" id="SCAU014191-RA">
    <property type="protein sequence ID" value="SCAU014191-PA"/>
    <property type="gene ID" value="SCAU014191"/>
</dbReference>
<feature type="binding site" evidence="1">
    <location>
        <position position="79"/>
    </location>
    <ligand>
        <name>Zn(2+)</name>
        <dbReference type="ChEBI" id="CHEBI:29105"/>
    </ligand>
</feature>
<dbReference type="Pfam" id="PF07776">
    <property type="entry name" value="zf-AD"/>
    <property type="match status" value="1"/>
</dbReference>
<keyword evidence="1" id="KW-0862">Zinc</keyword>